<dbReference type="PANTHER" id="PTHR43280">
    <property type="entry name" value="ARAC-FAMILY TRANSCRIPTIONAL REGULATOR"/>
    <property type="match status" value="1"/>
</dbReference>
<dbReference type="InterPro" id="IPR003313">
    <property type="entry name" value="AraC-bd"/>
</dbReference>
<keyword evidence="2" id="KW-0238">DNA-binding</keyword>
<keyword evidence="1" id="KW-0805">Transcription regulation</keyword>
<dbReference type="RefSeq" id="WP_379188483.1">
    <property type="nucleotide sequence ID" value="NZ_JBHSOW010000043.1"/>
</dbReference>
<sequence length="301" mass="35139">MEALSISKKTLLLKLSPNVRRAWNHRVPEMRLQSRFIFDYELLYLEKGGLTIRIDNEIHIIKPGDIVLFKPGKEHEFIESSGECWMPHIHFDALNEENFEEVPINFKNRSECSEQEVRWIREDVLGNVLQIPDVIQIENHGEVLKTLQQLIHAYERRDLDFYILQKSLVLKLLYLIVKGLEASESNHLRVHHKSLDTVATLIMDRFDQTVLLEDLSKTAMLSVFHFSRLFKQKYGLTPHQFQMRYRIEKAKDLMIYSPLSVSAIAEKVGYGSVYAFSKAFKQIEGISPRKFIQTYTGVLDS</sequence>
<dbReference type="InterPro" id="IPR009057">
    <property type="entry name" value="Homeodomain-like_sf"/>
</dbReference>
<dbReference type="Gene3D" id="1.10.10.60">
    <property type="entry name" value="Homeodomain-like"/>
    <property type="match status" value="2"/>
</dbReference>
<organism evidence="5 6">
    <name type="scientific">Paenibacillus solisilvae</name>
    <dbReference type="NCBI Taxonomy" id="2486751"/>
    <lineage>
        <taxon>Bacteria</taxon>
        <taxon>Bacillati</taxon>
        <taxon>Bacillota</taxon>
        <taxon>Bacilli</taxon>
        <taxon>Bacillales</taxon>
        <taxon>Paenibacillaceae</taxon>
        <taxon>Paenibacillus</taxon>
    </lineage>
</organism>
<accession>A0ABW0VWU2</accession>
<dbReference type="PANTHER" id="PTHR43280:SF28">
    <property type="entry name" value="HTH-TYPE TRANSCRIPTIONAL ACTIVATOR RHAS"/>
    <property type="match status" value="1"/>
</dbReference>
<dbReference type="InterPro" id="IPR037923">
    <property type="entry name" value="HTH-like"/>
</dbReference>
<dbReference type="SMART" id="SM00342">
    <property type="entry name" value="HTH_ARAC"/>
    <property type="match status" value="1"/>
</dbReference>
<evidence type="ECO:0000256" key="3">
    <source>
        <dbReference type="ARBA" id="ARBA00023163"/>
    </source>
</evidence>
<dbReference type="InterPro" id="IPR018060">
    <property type="entry name" value="HTH_AraC"/>
</dbReference>
<dbReference type="InterPro" id="IPR014710">
    <property type="entry name" value="RmlC-like_jellyroll"/>
</dbReference>
<keyword evidence="6" id="KW-1185">Reference proteome</keyword>
<dbReference type="InterPro" id="IPR018062">
    <property type="entry name" value="HTH_AraC-typ_CS"/>
</dbReference>
<dbReference type="Gene3D" id="2.60.120.10">
    <property type="entry name" value="Jelly Rolls"/>
    <property type="match status" value="1"/>
</dbReference>
<comment type="caution">
    <text evidence="5">The sequence shown here is derived from an EMBL/GenBank/DDBJ whole genome shotgun (WGS) entry which is preliminary data.</text>
</comment>
<gene>
    <name evidence="5" type="ORF">ACFPYJ_12510</name>
</gene>
<dbReference type="PROSITE" id="PS01124">
    <property type="entry name" value="HTH_ARAC_FAMILY_2"/>
    <property type="match status" value="1"/>
</dbReference>
<evidence type="ECO:0000313" key="6">
    <source>
        <dbReference type="Proteomes" id="UP001596047"/>
    </source>
</evidence>
<dbReference type="SUPFAM" id="SSF46689">
    <property type="entry name" value="Homeodomain-like"/>
    <property type="match status" value="2"/>
</dbReference>
<name>A0ABW0VWU2_9BACL</name>
<dbReference type="Proteomes" id="UP001596047">
    <property type="component" value="Unassembled WGS sequence"/>
</dbReference>
<dbReference type="Pfam" id="PF12833">
    <property type="entry name" value="HTH_18"/>
    <property type="match status" value="1"/>
</dbReference>
<dbReference type="EMBL" id="JBHSOW010000043">
    <property type="protein sequence ID" value="MFC5649928.1"/>
    <property type="molecule type" value="Genomic_DNA"/>
</dbReference>
<dbReference type="Pfam" id="PF02311">
    <property type="entry name" value="AraC_binding"/>
    <property type="match status" value="1"/>
</dbReference>
<reference evidence="6" key="1">
    <citation type="journal article" date="2019" name="Int. J. Syst. Evol. Microbiol.">
        <title>The Global Catalogue of Microorganisms (GCM) 10K type strain sequencing project: providing services to taxonomists for standard genome sequencing and annotation.</title>
        <authorList>
            <consortium name="The Broad Institute Genomics Platform"/>
            <consortium name="The Broad Institute Genome Sequencing Center for Infectious Disease"/>
            <person name="Wu L."/>
            <person name="Ma J."/>
        </authorList>
    </citation>
    <scope>NUCLEOTIDE SEQUENCE [LARGE SCALE GENOMIC DNA]</scope>
    <source>
        <strain evidence="6">CGMCC 1.3240</strain>
    </source>
</reference>
<feature type="domain" description="HTH araC/xylS-type" evidence="4">
    <location>
        <begin position="196"/>
        <end position="294"/>
    </location>
</feature>
<dbReference type="PROSITE" id="PS00041">
    <property type="entry name" value="HTH_ARAC_FAMILY_1"/>
    <property type="match status" value="1"/>
</dbReference>
<evidence type="ECO:0000313" key="5">
    <source>
        <dbReference type="EMBL" id="MFC5649928.1"/>
    </source>
</evidence>
<proteinExistence type="predicted"/>
<evidence type="ECO:0000259" key="4">
    <source>
        <dbReference type="PROSITE" id="PS01124"/>
    </source>
</evidence>
<dbReference type="SUPFAM" id="SSF51215">
    <property type="entry name" value="Regulatory protein AraC"/>
    <property type="match status" value="1"/>
</dbReference>
<protein>
    <submittedName>
        <fullName evidence="5">AraC family transcriptional regulator</fullName>
    </submittedName>
</protein>
<keyword evidence="3" id="KW-0804">Transcription</keyword>
<evidence type="ECO:0000256" key="2">
    <source>
        <dbReference type="ARBA" id="ARBA00023125"/>
    </source>
</evidence>
<evidence type="ECO:0000256" key="1">
    <source>
        <dbReference type="ARBA" id="ARBA00023015"/>
    </source>
</evidence>